<keyword evidence="2" id="KW-1185">Reference proteome</keyword>
<evidence type="ECO:0000313" key="2">
    <source>
        <dbReference type="Proteomes" id="UP001596337"/>
    </source>
</evidence>
<dbReference type="EMBL" id="JBHSXX010000001">
    <property type="protein sequence ID" value="MFC6868066.1"/>
    <property type="molecule type" value="Genomic_DNA"/>
</dbReference>
<evidence type="ECO:0000313" key="1">
    <source>
        <dbReference type="EMBL" id="MFC6868066.1"/>
    </source>
</evidence>
<evidence type="ECO:0008006" key="3">
    <source>
        <dbReference type="Google" id="ProtNLM"/>
    </source>
</evidence>
<dbReference type="RefSeq" id="WP_345404544.1">
    <property type="nucleotide sequence ID" value="NZ_BAABLA010000118.1"/>
</dbReference>
<gene>
    <name evidence="1" type="ORF">ACFQGD_13040</name>
</gene>
<sequence length="73" mass="8237">MTIRLNDETQHKLDELSKRFSSRSAAVTAAIDYAWRELRAEQLRAESADIAADPDDQAELRAVASEMDEISAW</sequence>
<organism evidence="1 2">
    <name type="scientific">Haloechinothrix salitolerans</name>
    <dbReference type="NCBI Taxonomy" id="926830"/>
    <lineage>
        <taxon>Bacteria</taxon>
        <taxon>Bacillati</taxon>
        <taxon>Actinomycetota</taxon>
        <taxon>Actinomycetes</taxon>
        <taxon>Pseudonocardiales</taxon>
        <taxon>Pseudonocardiaceae</taxon>
        <taxon>Haloechinothrix</taxon>
    </lineage>
</organism>
<proteinExistence type="predicted"/>
<reference evidence="2" key="1">
    <citation type="journal article" date="2019" name="Int. J. Syst. Evol. Microbiol.">
        <title>The Global Catalogue of Microorganisms (GCM) 10K type strain sequencing project: providing services to taxonomists for standard genome sequencing and annotation.</title>
        <authorList>
            <consortium name="The Broad Institute Genomics Platform"/>
            <consortium name="The Broad Institute Genome Sequencing Center for Infectious Disease"/>
            <person name="Wu L."/>
            <person name="Ma J."/>
        </authorList>
    </citation>
    <scope>NUCLEOTIDE SEQUENCE [LARGE SCALE GENOMIC DNA]</scope>
    <source>
        <strain evidence="2">KCTC 32255</strain>
    </source>
</reference>
<accession>A0ABW2BYA9</accession>
<name>A0ABW2BYA9_9PSEU</name>
<dbReference type="Proteomes" id="UP001596337">
    <property type="component" value="Unassembled WGS sequence"/>
</dbReference>
<protein>
    <recommendedName>
        <fullName evidence="3">Ribbon-helix-helix protein, copG family</fullName>
    </recommendedName>
</protein>
<comment type="caution">
    <text evidence="1">The sequence shown here is derived from an EMBL/GenBank/DDBJ whole genome shotgun (WGS) entry which is preliminary data.</text>
</comment>